<dbReference type="AlphaFoldDB" id="A0A9W9RCK3"/>
<comment type="caution">
    <text evidence="2">The sequence shown here is derived from an EMBL/GenBank/DDBJ whole genome shotgun (WGS) entry which is preliminary data.</text>
</comment>
<feature type="domain" description="DJ-1/PfpI" evidence="1">
    <location>
        <begin position="21"/>
        <end position="161"/>
    </location>
</feature>
<dbReference type="Gene3D" id="3.40.50.880">
    <property type="match status" value="1"/>
</dbReference>
<evidence type="ECO:0000313" key="2">
    <source>
        <dbReference type="EMBL" id="KAJ5357542.1"/>
    </source>
</evidence>
<protein>
    <recommendedName>
        <fullName evidence="1">DJ-1/PfpI domain-containing protein</fullName>
    </recommendedName>
</protein>
<name>A0A9W9RCK3_PENBR</name>
<evidence type="ECO:0000259" key="1">
    <source>
        <dbReference type="Pfam" id="PF01965"/>
    </source>
</evidence>
<dbReference type="Proteomes" id="UP001148299">
    <property type="component" value="Unassembled WGS sequence"/>
</dbReference>
<dbReference type="SUPFAM" id="SSF52317">
    <property type="entry name" value="Class I glutamine amidotransferase-like"/>
    <property type="match status" value="1"/>
</dbReference>
<reference evidence="2" key="1">
    <citation type="submission" date="2022-12" db="EMBL/GenBank/DDBJ databases">
        <authorList>
            <person name="Petersen C."/>
        </authorList>
    </citation>
    <scope>NUCLEOTIDE SEQUENCE</scope>
    <source>
        <strain evidence="2">IBT 35675</strain>
    </source>
</reference>
<dbReference type="PANTHER" id="PTHR43130">
    <property type="entry name" value="ARAC-FAMILY TRANSCRIPTIONAL REGULATOR"/>
    <property type="match status" value="1"/>
</dbReference>
<dbReference type="Pfam" id="PF01965">
    <property type="entry name" value="DJ-1_PfpI"/>
    <property type="match status" value="1"/>
</dbReference>
<evidence type="ECO:0000313" key="3">
    <source>
        <dbReference type="Proteomes" id="UP001148299"/>
    </source>
</evidence>
<proteinExistence type="predicted"/>
<gene>
    <name evidence="2" type="ORF">N7541_004700</name>
</gene>
<sequence length="215" mass="23034">MTTPSYLTECSAPAPLQAQSRPCEIHYIGATLAPAPVTANMTILPTNAISDSAVAPGKLDVLMIPGRAPKAGSPDDEYLDFVRAHNAAGTSILSICTGAYAIGYSGIADGRTVTGPRLLVPELKDKFPDANWLGELRVIRDENLWSCGGITNGHDLVAAYLRENYPAPLVNFVLALADVTERPKAYADAMAMDFGFMLWQVIKAVPNYLLKKLGL</sequence>
<dbReference type="InterPro" id="IPR002818">
    <property type="entry name" value="DJ-1/PfpI"/>
</dbReference>
<dbReference type="PANTHER" id="PTHR43130:SF7">
    <property type="entry name" value="DJ-1_PFPI DOMAIN-CONTAINING PROTEIN"/>
    <property type="match status" value="1"/>
</dbReference>
<keyword evidence="3" id="KW-1185">Reference proteome</keyword>
<dbReference type="InterPro" id="IPR052158">
    <property type="entry name" value="INH-QAR"/>
</dbReference>
<dbReference type="InterPro" id="IPR029062">
    <property type="entry name" value="Class_I_gatase-like"/>
</dbReference>
<organism evidence="2 3">
    <name type="scientific">Penicillium brevicompactum</name>
    <dbReference type="NCBI Taxonomy" id="5074"/>
    <lineage>
        <taxon>Eukaryota</taxon>
        <taxon>Fungi</taxon>
        <taxon>Dikarya</taxon>
        <taxon>Ascomycota</taxon>
        <taxon>Pezizomycotina</taxon>
        <taxon>Eurotiomycetes</taxon>
        <taxon>Eurotiomycetidae</taxon>
        <taxon>Eurotiales</taxon>
        <taxon>Aspergillaceae</taxon>
        <taxon>Penicillium</taxon>
    </lineage>
</organism>
<dbReference type="EMBL" id="JAPZBR010000003">
    <property type="protein sequence ID" value="KAJ5357542.1"/>
    <property type="molecule type" value="Genomic_DNA"/>
</dbReference>
<accession>A0A9W9RCK3</accession>
<reference evidence="2" key="2">
    <citation type="journal article" date="2023" name="IMA Fungus">
        <title>Comparative genomic study of the Penicillium genus elucidates a diverse pangenome and 15 lateral gene transfer events.</title>
        <authorList>
            <person name="Petersen C."/>
            <person name="Sorensen T."/>
            <person name="Nielsen M.R."/>
            <person name="Sondergaard T.E."/>
            <person name="Sorensen J.L."/>
            <person name="Fitzpatrick D.A."/>
            <person name="Frisvad J.C."/>
            <person name="Nielsen K.L."/>
        </authorList>
    </citation>
    <scope>NUCLEOTIDE SEQUENCE</scope>
    <source>
        <strain evidence="2">IBT 35675</strain>
    </source>
</reference>